<dbReference type="CDD" id="cd09602">
    <property type="entry name" value="M1_APN"/>
    <property type="match status" value="1"/>
</dbReference>
<evidence type="ECO:0000256" key="4">
    <source>
        <dbReference type="ARBA" id="ARBA00012564"/>
    </source>
</evidence>
<feature type="domain" description="ERAP1-like C-terminal" evidence="15">
    <location>
        <begin position="529"/>
        <end position="838"/>
    </location>
</feature>
<reference evidence="17 18" key="1">
    <citation type="submission" date="2018-07" db="EMBL/GenBank/DDBJ databases">
        <title>Arthrobacter sp. nov., isolated from raw cow's milk with high bacterial count.</title>
        <authorList>
            <person name="Hahne J."/>
            <person name="Isele D."/>
            <person name="Lipski A."/>
        </authorList>
    </citation>
    <scope>NUCLEOTIDE SEQUENCE [LARGE SCALE GENOMIC DNA]</scope>
    <source>
        <strain evidence="17 18">JZ R-183</strain>
    </source>
</reference>
<keyword evidence="6 17" id="KW-0031">Aminopeptidase</keyword>
<evidence type="ECO:0000313" key="17">
    <source>
        <dbReference type="EMBL" id="RKW69756.1"/>
    </source>
</evidence>
<dbReference type="Proteomes" id="UP000273119">
    <property type="component" value="Unassembled WGS sequence"/>
</dbReference>
<dbReference type="InterPro" id="IPR027268">
    <property type="entry name" value="Peptidase_M4/M1_CTD_sf"/>
</dbReference>
<dbReference type="NCBIfam" id="TIGR02412">
    <property type="entry name" value="pepN_strep_liv"/>
    <property type="match status" value="1"/>
</dbReference>
<evidence type="ECO:0000256" key="6">
    <source>
        <dbReference type="ARBA" id="ARBA00022438"/>
    </source>
</evidence>
<dbReference type="Gene3D" id="1.10.390.10">
    <property type="entry name" value="Neutral Protease Domain 2"/>
    <property type="match status" value="1"/>
</dbReference>
<evidence type="ECO:0000259" key="14">
    <source>
        <dbReference type="Pfam" id="PF01433"/>
    </source>
</evidence>
<dbReference type="AlphaFoldDB" id="A0A496PH01"/>
<dbReference type="PANTHER" id="PTHR11533:SF174">
    <property type="entry name" value="PUROMYCIN-SENSITIVE AMINOPEPTIDASE-RELATED"/>
    <property type="match status" value="1"/>
</dbReference>
<protein>
    <recommendedName>
        <fullName evidence="5">Aminopeptidase N</fullName>
        <ecNumber evidence="4">3.4.11.2</ecNumber>
    </recommendedName>
    <alternativeName>
        <fullName evidence="12">Alanine aminopeptidase</fullName>
    </alternativeName>
    <alternativeName>
        <fullName evidence="13">Lysyl aminopeptidase</fullName>
    </alternativeName>
</protein>
<dbReference type="InterPro" id="IPR045357">
    <property type="entry name" value="Aminopeptidase_N-like_N"/>
</dbReference>
<comment type="catalytic activity">
    <reaction evidence="1">
        <text>Release of an N-terminal amino acid, Xaa-|-Yaa- from a peptide, amide or arylamide. Xaa is preferably Ala, but may be most amino acids including Pro (slow action). When a terminal hydrophobic residue is followed by a prolyl residue, the two may be released as an intact Xaa-Pro dipeptide.</text>
        <dbReference type="EC" id="3.4.11.2"/>
    </reaction>
</comment>
<dbReference type="InterPro" id="IPR001930">
    <property type="entry name" value="Peptidase_M1"/>
</dbReference>
<dbReference type="FunFam" id="1.10.390.10:FF:000004">
    <property type="entry name" value="Aminopeptidase N"/>
    <property type="match status" value="1"/>
</dbReference>
<evidence type="ECO:0000256" key="3">
    <source>
        <dbReference type="ARBA" id="ARBA00010136"/>
    </source>
</evidence>
<evidence type="ECO:0000256" key="2">
    <source>
        <dbReference type="ARBA" id="ARBA00001947"/>
    </source>
</evidence>
<keyword evidence="18" id="KW-1185">Reference proteome</keyword>
<dbReference type="GO" id="GO:0043171">
    <property type="term" value="P:peptide catabolic process"/>
    <property type="evidence" value="ECO:0007669"/>
    <property type="project" value="TreeGrafter"/>
</dbReference>
<dbReference type="PRINTS" id="PR00756">
    <property type="entry name" value="ALADIPTASE"/>
</dbReference>
<evidence type="ECO:0000256" key="12">
    <source>
        <dbReference type="ARBA" id="ARBA00029811"/>
    </source>
</evidence>
<dbReference type="EMBL" id="QQXL01000007">
    <property type="protein sequence ID" value="RKW69756.1"/>
    <property type="molecule type" value="Genomic_DNA"/>
</dbReference>
<keyword evidence="10" id="KW-0862">Zinc</keyword>
<sequence>MPGLNLTRAEAQERAGLVSTESYEVHLDLTSPGTTFRSRTTVRFAGTAGASTFIDAVTREVHSITLNGTSLDPQVVADGVRIQLPELAASNELVVDATLDYSTTGEGLHRYVDPADDEVYLYTQFEVPDSRRVFAVFEQPDLKATFAFTVDAPGHWDVISNQPTPEPEALPNGTRRFAFSPTPLLSSYVTAIVAGPYEASRSSVTSSDGREIPLGVFTRRSLTQDMDAHNIFETTAQGFEFFEAQFGTPYPFEKYDQLFVPEFNAGAMENAGCVTIIEDYVFRSKVPQATVERRAITVLHELAHMWFGDLVTMKWWNDLWLNESFAEFMSTLAAAENTPFDNAWTTFSAMEKSWAYAQDQLPSTHPIKAEIRDLEDVQVNFDGITYAKGASVLRQLVAWVGQESFMAGVRSYFAKHSFKNTELKDLLVELEAASGRDLSQWSSEWLETAGVNILRPVLTTDPDGKLTSLSISQEAPADHQHLRAQRIGIGFYDLDESGALVRTQRVDLDISGASTDVPELVGLARPALLLVNDGDLGYAKLRLDPTSLTTAMGHLRHIQDPLARALVWGAAWDATRDGEIPARDFINLVLDNVGPESDSTVVKLALAQLRSAVGRYVAADAAGATRTEAADRLWSLSQDAQAGSDSQFQFVTSFSLLASSPEQLQTVAGLRAGTVRLDGLDIDTDLSWELLTSLVVGGEAGEAEIAAALESDRSSGGELAAALARAAVPTAEAKAAAWASVVDSDALSNAIQRRVIMGFTRVPNAELLQPYVEPYFGALKNVWETRSYEIAQAIVTGLYPAKPTSEATLARTDVALEGLGSELPALKRLLSEARDDMARAVTAQKADAAR</sequence>
<dbReference type="InterPro" id="IPR042097">
    <property type="entry name" value="Aminopeptidase_N-like_N_sf"/>
</dbReference>
<dbReference type="FunFam" id="2.60.40.1730:FF:000010">
    <property type="entry name" value="Putative aminopeptidase N"/>
    <property type="match status" value="1"/>
</dbReference>
<evidence type="ECO:0000313" key="18">
    <source>
        <dbReference type="Proteomes" id="UP000273119"/>
    </source>
</evidence>
<evidence type="ECO:0000259" key="16">
    <source>
        <dbReference type="Pfam" id="PF17900"/>
    </source>
</evidence>
<dbReference type="GO" id="GO:0006508">
    <property type="term" value="P:proteolysis"/>
    <property type="evidence" value="ECO:0007669"/>
    <property type="project" value="UniProtKB-KW"/>
</dbReference>
<dbReference type="Pfam" id="PF11838">
    <property type="entry name" value="ERAP1_C"/>
    <property type="match status" value="1"/>
</dbReference>
<dbReference type="InterPro" id="IPR050344">
    <property type="entry name" value="Peptidase_M1_aminopeptidases"/>
</dbReference>
<comment type="caution">
    <text evidence="17">The sequence shown here is derived from an EMBL/GenBank/DDBJ whole genome shotgun (WGS) entry which is preliminary data.</text>
</comment>
<gene>
    <name evidence="17" type="primary">pepN</name>
    <name evidence="17" type="ORF">DWQ67_11725</name>
</gene>
<feature type="domain" description="Aminopeptidase N-like N-terminal" evidence="16">
    <location>
        <begin position="20"/>
        <end position="189"/>
    </location>
</feature>
<keyword evidence="9 17" id="KW-0378">Hydrolase</keyword>
<evidence type="ECO:0000256" key="13">
    <source>
        <dbReference type="ARBA" id="ARBA00031533"/>
    </source>
</evidence>
<feature type="domain" description="Peptidase M1 membrane alanine aminopeptidase" evidence="14">
    <location>
        <begin position="232"/>
        <end position="445"/>
    </location>
</feature>
<evidence type="ECO:0000256" key="9">
    <source>
        <dbReference type="ARBA" id="ARBA00022801"/>
    </source>
</evidence>
<evidence type="ECO:0000256" key="8">
    <source>
        <dbReference type="ARBA" id="ARBA00022723"/>
    </source>
</evidence>
<comment type="cofactor">
    <cofactor evidence="2">
        <name>Zn(2+)</name>
        <dbReference type="ChEBI" id="CHEBI:29105"/>
    </cofactor>
</comment>
<evidence type="ECO:0000256" key="7">
    <source>
        <dbReference type="ARBA" id="ARBA00022670"/>
    </source>
</evidence>
<comment type="similarity">
    <text evidence="3">Belongs to the peptidase M1 family.</text>
</comment>
<dbReference type="InterPro" id="IPR024571">
    <property type="entry name" value="ERAP1-like_C_dom"/>
</dbReference>
<dbReference type="SUPFAM" id="SSF63737">
    <property type="entry name" value="Leukotriene A4 hydrolase N-terminal domain"/>
    <property type="match status" value="1"/>
</dbReference>
<accession>A0A496PH01</accession>
<evidence type="ECO:0000256" key="10">
    <source>
        <dbReference type="ARBA" id="ARBA00022833"/>
    </source>
</evidence>
<organism evidence="17 18">
    <name type="scientific">Galactobacter caseinivorans</name>
    <dbReference type="NCBI Taxonomy" id="2676123"/>
    <lineage>
        <taxon>Bacteria</taxon>
        <taxon>Bacillati</taxon>
        <taxon>Actinomycetota</taxon>
        <taxon>Actinomycetes</taxon>
        <taxon>Micrococcales</taxon>
        <taxon>Micrococcaceae</taxon>
        <taxon>Galactobacter</taxon>
    </lineage>
</organism>
<dbReference type="Gene3D" id="2.60.40.1730">
    <property type="entry name" value="tricorn interacting facor f3 domain"/>
    <property type="match status" value="1"/>
</dbReference>
<dbReference type="GO" id="GO:0070006">
    <property type="term" value="F:metalloaminopeptidase activity"/>
    <property type="evidence" value="ECO:0007669"/>
    <property type="project" value="TreeGrafter"/>
</dbReference>
<dbReference type="PANTHER" id="PTHR11533">
    <property type="entry name" value="PROTEASE M1 ZINC METALLOPROTEASE"/>
    <property type="match status" value="1"/>
</dbReference>
<proteinExistence type="inferred from homology"/>
<dbReference type="SUPFAM" id="SSF55486">
    <property type="entry name" value="Metalloproteases ('zincins'), catalytic domain"/>
    <property type="match status" value="1"/>
</dbReference>
<keyword evidence="8" id="KW-0479">Metal-binding</keyword>
<dbReference type="InterPro" id="IPR012778">
    <property type="entry name" value="Pept_M1_aminopeptidase"/>
</dbReference>
<keyword evidence="7" id="KW-0645">Protease</keyword>
<evidence type="ECO:0000256" key="1">
    <source>
        <dbReference type="ARBA" id="ARBA00000098"/>
    </source>
</evidence>
<name>A0A496PH01_9MICC</name>
<dbReference type="GO" id="GO:0042277">
    <property type="term" value="F:peptide binding"/>
    <property type="evidence" value="ECO:0007669"/>
    <property type="project" value="TreeGrafter"/>
</dbReference>
<evidence type="ECO:0000259" key="15">
    <source>
        <dbReference type="Pfam" id="PF11838"/>
    </source>
</evidence>
<evidence type="ECO:0000256" key="5">
    <source>
        <dbReference type="ARBA" id="ARBA00015611"/>
    </source>
</evidence>
<dbReference type="GO" id="GO:0016020">
    <property type="term" value="C:membrane"/>
    <property type="evidence" value="ECO:0007669"/>
    <property type="project" value="TreeGrafter"/>
</dbReference>
<dbReference type="EC" id="3.4.11.2" evidence="4"/>
<dbReference type="GO" id="GO:0008270">
    <property type="term" value="F:zinc ion binding"/>
    <property type="evidence" value="ECO:0007669"/>
    <property type="project" value="InterPro"/>
</dbReference>
<dbReference type="RefSeq" id="WP_121485802.1">
    <property type="nucleotide sequence ID" value="NZ_QQXL01000007.1"/>
</dbReference>
<dbReference type="Pfam" id="PF01433">
    <property type="entry name" value="Peptidase_M1"/>
    <property type="match status" value="1"/>
</dbReference>
<dbReference type="GO" id="GO:0016285">
    <property type="term" value="F:alanyl aminopeptidase activity"/>
    <property type="evidence" value="ECO:0007669"/>
    <property type="project" value="UniProtKB-EC"/>
</dbReference>
<dbReference type="InterPro" id="IPR014782">
    <property type="entry name" value="Peptidase_M1_dom"/>
</dbReference>
<dbReference type="GO" id="GO:0005615">
    <property type="term" value="C:extracellular space"/>
    <property type="evidence" value="ECO:0007669"/>
    <property type="project" value="TreeGrafter"/>
</dbReference>
<evidence type="ECO:0000256" key="11">
    <source>
        <dbReference type="ARBA" id="ARBA00023049"/>
    </source>
</evidence>
<keyword evidence="11" id="KW-0482">Metalloprotease</keyword>
<dbReference type="GO" id="GO:0005737">
    <property type="term" value="C:cytoplasm"/>
    <property type="evidence" value="ECO:0007669"/>
    <property type="project" value="TreeGrafter"/>
</dbReference>
<dbReference type="Pfam" id="PF17900">
    <property type="entry name" value="Peptidase_M1_N"/>
    <property type="match status" value="1"/>
</dbReference>